<feature type="compositionally biased region" description="Low complexity" evidence="1">
    <location>
        <begin position="101"/>
        <end position="111"/>
    </location>
</feature>
<protein>
    <submittedName>
        <fullName evidence="3">Uncharacterized protein</fullName>
    </submittedName>
</protein>
<evidence type="ECO:0000313" key="4">
    <source>
        <dbReference type="Proteomes" id="UP000315496"/>
    </source>
</evidence>
<evidence type="ECO:0000256" key="2">
    <source>
        <dbReference type="SAM" id="Phobius"/>
    </source>
</evidence>
<dbReference type="VEuPathDB" id="GiardiaDB:GMRT_fx001"/>
<evidence type="ECO:0000256" key="1">
    <source>
        <dbReference type="SAM" id="MobiDB-lite"/>
    </source>
</evidence>
<organism evidence="3 4">
    <name type="scientific">Giardia muris</name>
    <dbReference type="NCBI Taxonomy" id="5742"/>
    <lineage>
        <taxon>Eukaryota</taxon>
        <taxon>Metamonada</taxon>
        <taxon>Diplomonadida</taxon>
        <taxon>Hexamitidae</taxon>
        <taxon>Giardiinae</taxon>
        <taxon>Giardia</taxon>
    </lineage>
</organism>
<feature type="compositionally biased region" description="Basic and acidic residues" evidence="1">
    <location>
        <begin position="78"/>
        <end position="92"/>
    </location>
</feature>
<dbReference type="AlphaFoldDB" id="A0A4Z1T1V0"/>
<feature type="region of interest" description="Disordered" evidence="1">
    <location>
        <begin position="78"/>
        <end position="123"/>
    </location>
</feature>
<keyword evidence="4" id="KW-1185">Reference proteome</keyword>
<accession>A0A4Z1T1V0</accession>
<dbReference type="Proteomes" id="UP000315496">
    <property type="component" value="Chromosome 1"/>
</dbReference>
<dbReference type="EMBL" id="VDLU01000001">
    <property type="protein sequence ID" value="TNJ29678.1"/>
    <property type="molecule type" value="Genomic_DNA"/>
</dbReference>
<sequence length="123" mass="13663">MLSLCGFLTTELLFGMGLVGTLYLIPHSTGSIIGLLVLGELLFHTMLFLLLPRPKQLPAIDRPKKQLTEYQEFLLSRRQEKTAGREDSKGAKNEVNGEWGPGSSFLSSPPLKGTVSFLHRHQN</sequence>
<comment type="caution">
    <text evidence="3">The sequence shown here is derived from an EMBL/GenBank/DDBJ whole genome shotgun (WGS) entry which is preliminary data.</text>
</comment>
<gene>
    <name evidence="3" type="ORF">GMRT_fx001</name>
</gene>
<keyword evidence="2" id="KW-0472">Membrane</keyword>
<proteinExistence type="predicted"/>
<reference evidence="3 4" key="1">
    <citation type="submission" date="2019-05" db="EMBL/GenBank/DDBJ databases">
        <title>The compact genome of Giardia muris reveals important steps in the evolution of intestinal protozoan parasites.</title>
        <authorList>
            <person name="Xu F."/>
            <person name="Jimenez-Gonzalez A."/>
            <person name="Einarsson E."/>
            <person name="Astvaldsson A."/>
            <person name="Peirasmaki D."/>
            <person name="Eckmann L."/>
            <person name="Andersson J.O."/>
            <person name="Svard S.G."/>
            <person name="Jerlstrom-Hultqvist J."/>
        </authorList>
    </citation>
    <scope>NUCLEOTIDE SEQUENCE [LARGE SCALE GENOMIC DNA]</scope>
    <source>
        <strain evidence="3 4">Roberts-Thomson</strain>
    </source>
</reference>
<name>A0A4Z1T1V0_GIAMU</name>
<keyword evidence="2" id="KW-1133">Transmembrane helix</keyword>
<keyword evidence="2" id="KW-0812">Transmembrane</keyword>
<evidence type="ECO:0000313" key="3">
    <source>
        <dbReference type="EMBL" id="TNJ29678.1"/>
    </source>
</evidence>
<feature type="transmembrane region" description="Helical" evidence="2">
    <location>
        <begin position="31"/>
        <end position="51"/>
    </location>
</feature>
<feature type="transmembrane region" description="Helical" evidence="2">
    <location>
        <begin position="7"/>
        <end position="25"/>
    </location>
</feature>